<keyword evidence="2" id="KW-0238">DNA-binding</keyword>
<accession>A0ABP7FTG8</accession>
<evidence type="ECO:0000256" key="1">
    <source>
        <dbReference type="ARBA" id="ARBA00023015"/>
    </source>
</evidence>
<proteinExistence type="predicted"/>
<dbReference type="SMART" id="SM00418">
    <property type="entry name" value="HTH_ARSR"/>
    <property type="match status" value="1"/>
</dbReference>
<evidence type="ECO:0000259" key="4">
    <source>
        <dbReference type="PROSITE" id="PS50987"/>
    </source>
</evidence>
<sequence length="114" mass="12501">MGTDTVFEAMASPVRRDILSYLAQNGESSAGDIAEHIDQVARTSVSTHLRLLRTCGLITERRDGRRRLYRLDREGPATAALSYFQSLMADSLRHIPESVSTPAFPADPATTHTG</sequence>
<dbReference type="SUPFAM" id="SSF46785">
    <property type="entry name" value="Winged helix' DNA-binding domain"/>
    <property type="match status" value="1"/>
</dbReference>
<dbReference type="PANTHER" id="PTHR33154">
    <property type="entry name" value="TRANSCRIPTIONAL REGULATOR, ARSR FAMILY"/>
    <property type="match status" value="1"/>
</dbReference>
<keyword evidence="6" id="KW-1185">Reference proteome</keyword>
<feature type="domain" description="HTH arsR-type" evidence="4">
    <location>
        <begin position="1"/>
        <end position="99"/>
    </location>
</feature>
<dbReference type="PANTHER" id="PTHR33154:SF33">
    <property type="entry name" value="TRANSCRIPTIONAL REPRESSOR SDPR"/>
    <property type="match status" value="1"/>
</dbReference>
<comment type="caution">
    <text evidence="5">The sequence shown here is derived from an EMBL/GenBank/DDBJ whole genome shotgun (WGS) entry which is preliminary data.</text>
</comment>
<keyword evidence="3" id="KW-0804">Transcription</keyword>
<dbReference type="EMBL" id="BAABEP010000043">
    <property type="protein sequence ID" value="GAA3746910.1"/>
    <property type="molecule type" value="Genomic_DNA"/>
</dbReference>
<dbReference type="NCBIfam" id="NF033788">
    <property type="entry name" value="HTH_metalloreg"/>
    <property type="match status" value="1"/>
</dbReference>
<evidence type="ECO:0000313" key="6">
    <source>
        <dbReference type="Proteomes" id="UP001499884"/>
    </source>
</evidence>
<dbReference type="PRINTS" id="PR00778">
    <property type="entry name" value="HTHARSR"/>
</dbReference>
<dbReference type="InterPro" id="IPR011991">
    <property type="entry name" value="ArsR-like_HTH"/>
</dbReference>
<dbReference type="RefSeq" id="WP_345651583.1">
    <property type="nucleotide sequence ID" value="NZ_BAABEP010000043.1"/>
</dbReference>
<dbReference type="PROSITE" id="PS50987">
    <property type="entry name" value="HTH_ARSR_2"/>
    <property type="match status" value="1"/>
</dbReference>
<evidence type="ECO:0000256" key="3">
    <source>
        <dbReference type="ARBA" id="ARBA00023163"/>
    </source>
</evidence>
<dbReference type="InterPro" id="IPR051081">
    <property type="entry name" value="HTH_MetalResp_TranReg"/>
</dbReference>
<dbReference type="InterPro" id="IPR001845">
    <property type="entry name" value="HTH_ArsR_DNA-bd_dom"/>
</dbReference>
<dbReference type="Proteomes" id="UP001499884">
    <property type="component" value="Unassembled WGS sequence"/>
</dbReference>
<keyword evidence="1" id="KW-0805">Transcription regulation</keyword>
<reference evidence="6" key="1">
    <citation type="journal article" date="2019" name="Int. J. Syst. Evol. Microbiol.">
        <title>The Global Catalogue of Microorganisms (GCM) 10K type strain sequencing project: providing services to taxonomists for standard genome sequencing and annotation.</title>
        <authorList>
            <consortium name="The Broad Institute Genomics Platform"/>
            <consortium name="The Broad Institute Genome Sequencing Center for Infectious Disease"/>
            <person name="Wu L."/>
            <person name="Ma J."/>
        </authorList>
    </citation>
    <scope>NUCLEOTIDE SEQUENCE [LARGE SCALE GENOMIC DNA]</scope>
    <source>
        <strain evidence="6">JCM 30846</strain>
    </source>
</reference>
<dbReference type="CDD" id="cd00090">
    <property type="entry name" value="HTH_ARSR"/>
    <property type="match status" value="1"/>
</dbReference>
<dbReference type="InterPro" id="IPR036390">
    <property type="entry name" value="WH_DNA-bd_sf"/>
</dbReference>
<organism evidence="5 6">
    <name type="scientific">Streptomyces tremellae</name>
    <dbReference type="NCBI Taxonomy" id="1124239"/>
    <lineage>
        <taxon>Bacteria</taxon>
        <taxon>Bacillati</taxon>
        <taxon>Actinomycetota</taxon>
        <taxon>Actinomycetes</taxon>
        <taxon>Kitasatosporales</taxon>
        <taxon>Streptomycetaceae</taxon>
        <taxon>Streptomyces</taxon>
    </lineage>
</organism>
<dbReference type="InterPro" id="IPR036388">
    <property type="entry name" value="WH-like_DNA-bd_sf"/>
</dbReference>
<name>A0ABP7FTG8_9ACTN</name>
<evidence type="ECO:0000313" key="5">
    <source>
        <dbReference type="EMBL" id="GAA3746910.1"/>
    </source>
</evidence>
<dbReference type="Gene3D" id="1.10.10.10">
    <property type="entry name" value="Winged helix-like DNA-binding domain superfamily/Winged helix DNA-binding domain"/>
    <property type="match status" value="1"/>
</dbReference>
<protein>
    <recommendedName>
        <fullName evidence="4">HTH arsR-type domain-containing protein</fullName>
    </recommendedName>
</protein>
<gene>
    <name evidence="5" type="ORF">GCM10023082_49280</name>
</gene>
<dbReference type="Pfam" id="PF12840">
    <property type="entry name" value="HTH_20"/>
    <property type="match status" value="1"/>
</dbReference>
<evidence type="ECO:0000256" key="2">
    <source>
        <dbReference type="ARBA" id="ARBA00023125"/>
    </source>
</evidence>